<comment type="caution">
    <text evidence="2">The sequence shown here is derived from an EMBL/GenBank/DDBJ whole genome shotgun (WGS) entry which is preliminary data.</text>
</comment>
<proteinExistence type="predicted"/>
<evidence type="ECO:0000313" key="3">
    <source>
        <dbReference type="Proteomes" id="UP001165122"/>
    </source>
</evidence>
<dbReference type="EMBL" id="BRXW01000205">
    <property type="protein sequence ID" value="GMI13971.1"/>
    <property type="molecule type" value="Genomic_DNA"/>
</dbReference>
<feature type="compositionally biased region" description="Polar residues" evidence="1">
    <location>
        <begin position="442"/>
        <end position="452"/>
    </location>
</feature>
<feature type="compositionally biased region" description="Basic and acidic residues" evidence="1">
    <location>
        <begin position="405"/>
        <end position="415"/>
    </location>
</feature>
<dbReference type="OrthoDB" id="10618386at2759"/>
<keyword evidence="3" id="KW-1185">Reference proteome</keyword>
<sequence>MDIANDIDDDDNLFRFIEGDDKVEDLSMLKVVWEGESKNSEAYAPSHLIQKGRVSKAKKDQKILRLAKARIWSEKVRAKNARARAKCEVESVRILNERLRGVGGRNAPILAILEKEATRLQTFLVEKARLSRKADRTFVKRMIEKHEEFGVELKLRKRKGKGRRKKEENLEEDGPSSELSSISISKPLKQEDEELPLPPSLDRSVDAGLGVVAWEDPNPNSPSTTTSGASAFAKDSDSDDLNVIDEPSQVNPTNSTNKEDINEQQLNITTCGFFKPTKSSLSPRTSSAPTSSSKSSHSPFKTLTRTKSGQKRLKTAKEVLGPPNFSPSRCKQSVSDLESQLNAEIESKKAARAARGKLAMMEQDAKRRKRRMKEEKERRGGEERKRESLRRLEEEVFQACVRGMKRGEREKKVEVEVEVEEDEEEEEEVVTEVTESDEDAGDSNSSPASSPTTEEKKDFQSSPPPPSNTSSSPSTSTAAAAAYRMRRSRRPNLDVVKKPSKPLLAGGRKVGGKKDKGGTAKATERLIEKLEVLTVDLNRINSKVSKSAPPNLKLVYRKKKNKSSPQPPPFLPTSPKQPHHPKNITVNNFDDLISDSTTTSNISLSDINLTNSMRARIRVKRCRAGVRERVKLEPAERPSG</sequence>
<dbReference type="Proteomes" id="UP001165122">
    <property type="component" value="Unassembled WGS sequence"/>
</dbReference>
<name>A0A9W7KWN8_9STRA</name>
<gene>
    <name evidence="2" type="ORF">TrLO_g7637</name>
</gene>
<evidence type="ECO:0000256" key="1">
    <source>
        <dbReference type="SAM" id="MobiDB-lite"/>
    </source>
</evidence>
<dbReference type="AlphaFoldDB" id="A0A9W7KWN8"/>
<accession>A0A9W7KWN8</accession>
<organism evidence="2 3">
    <name type="scientific">Triparma laevis f. longispina</name>
    <dbReference type="NCBI Taxonomy" id="1714387"/>
    <lineage>
        <taxon>Eukaryota</taxon>
        <taxon>Sar</taxon>
        <taxon>Stramenopiles</taxon>
        <taxon>Ochrophyta</taxon>
        <taxon>Bolidophyceae</taxon>
        <taxon>Parmales</taxon>
        <taxon>Triparmaceae</taxon>
        <taxon>Triparma</taxon>
    </lineage>
</organism>
<feature type="region of interest" description="Disordered" evidence="1">
    <location>
        <begin position="544"/>
        <end position="588"/>
    </location>
</feature>
<evidence type="ECO:0000313" key="2">
    <source>
        <dbReference type="EMBL" id="GMI13971.1"/>
    </source>
</evidence>
<feature type="region of interest" description="Disordered" evidence="1">
    <location>
        <begin position="157"/>
        <end position="333"/>
    </location>
</feature>
<feature type="compositionally biased region" description="Acidic residues" evidence="1">
    <location>
        <begin position="416"/>
        <end position="441"/>
    </location>
</feature>
<protein>
    <submittedName>
        <fullName evidence="2">Uncharacterized protein</fullName>
    </submittedName>
</protein>
<feature type="compositionally biased region" description="Low complexity" evidence="1">
    <location>
        <begin position="468"/>
        <end position="482"/>
    </location>
</feature>
<feature type="compositionally biased region" description="Basic and acidic residues" evidence="1">
    <location>
        <begin position="372"/>
        <end position="394"/>
    </location>
</feature>
<feature type="compositionally biased region" description="Low complexity" evidence="1">
    <location>
        <begin position="275"/>
        <end position="302"/>
    </location>
</feature>
<feature type="compositionally biased region" description="Basic and acidic residues" evidence="1">
    <location>
        <begin position="512"/>
        <end position="523"/>
    </location>
</feature>
<feature type="compositionally biased region" description="Low complexity" evidence="1">
    <location>
        <begin position="176"/>
        <end position="187"/>
    </location>
</feature>
<reference evidence="3" key="1">
    <citation type="journal article" date="2023" name="Commun. Biol.">
        <title>Genome analysis of Parmales, the sister group of diatoms, reveals the evolutionary specialization of diatoms from phago-mixotrophs to photoautotrophs.</title>
        <authorList>
            <person name="Ban H."/>
            <person name="Sato S."/>
            <person name="Yoshikawa S."/>
            <person name="Yamada K."/>
            <person name="Nakamura Y."/>
            <person name="Ichinomiya M."/>
            <person name="Sato N."/>
            <person name="Blanc-Mathieu R."/>
            <person name="Endo H."/>
            <person name="Kuwata A."/>
            <person name="Ogata H."/>
        </authorList>
    </citation>
    <scope>NUCLEOTIDE SEQUENCE [LARGE SCALE GENOMIC DNA]</scope>
    <source>
        <strain evidence="3">NIES 3700</strain>
    </source>
</reference>
<feature type="region of interest" description="Disordered" evidence="1">
    <location>
        <begin position="348"/>
        <end position="523"/>
    </location>
</feature>